<sequence>MLPVPAAESHQAGCRVLTPEYLPGAAGPGDNRPDRQPTAGPEQPF</sequence>
<feature type="region of interest" description="Disordered" evidence="1">
    <location>
        <begin position="19"/>
        <end position="45"/>
    </location>
</feature>
<dbReference type="Proteomes" id="UP000019423">
    <property type="component" value="Chromosome"/>
</dbReference>
<organism evidence="2 3">
    <name type="scientific">Hymenobacter swuensis DY53</name>
    <dbReference type="NCBI Taxonomy" id="1227739"/>
    <lineage>
        <taxon>Bacteria</taxon>
        <taxon>Pseudomonadati</taxon>
        <taxon>Bacteroidota</taxon>
        <taxon>Cytophagia</taxon>
        <taxon>Cytophagales</taxon>
        <taxon>Hymenobacteraceae</taxon>
        <taxon>Hymenobacter</taxon>
    </lineage>
</organism>
<dbReference type="EMBL" id="CP007145">
    <property type="protein sequence ID" value="AHJ99604.1"/>
    <property type="molecule type" value="Genomic_DNA"/>
</dbReference>
<dbReference type="KEGG" id="hsw:Hsw_4009"/>
<dbReference type="AlphaFoldDB" id="W8F2I4"/>
<accession>W8F2I4</accession>
<gene>
    <name evidence="2" type="ORF">Hsw_4009</name>
</gene>
<evidence type="ECO:0000256" key="1">
    <source>
        <dbReference type="SAM" id="MobiDB-lite"/>
    </source>
</evidence>
<evidence type="ECO:0000313" key="2">
    <source>
        <dbReference type="EMBL" id="AHJ99604.1"/>
    </source>
</evidence>
<dbReference type="STRING" id="1227739.Hsw_4009"/>
<proteinExistence type="predicted"/>
<protein>
    <submittedName>
        <fullName evidence="2">Uncharacterized protein</fullName>
    </submittedName>
</protein>
<keyword evidence="3" id="KW-1185">Reference proteome</keyword>
<reference evidence="2 3" key="1">
    <citation type="submission" date="2014-01" db="EMBL/GenBank/DDBJ databases">
        <title>Complete genome sequence of ionizing-radiation resistance bacterium Hymenobacter swuensis DY53.</title>
        <authorList>
            <person name="Jung J.-H."/>
            <person name="Jeong S.-W."/>
            <person name="Joe M.-H."/>
            <person name="Cho y.-j."/>
            <person name="Kim M.-K."/>
            <person name="Lim S.-Y."/>
        </authorList>
    </citation>
    <scope>NUCLEOTIDE SEQUENCE [LARGE SCALE GENOMIC DNA]</scope>
    <source>
        <strain evidence="2 3">DY53</strain>
    </source>
</reference>
<evidence type="ECO:0000313" key="3">
    <source>
        <dbReference type="Proteomes" id="UP000019423"/>
    </source>
</evidence>
<name>W8F2I4_9BACT</name>
<dbReference type="HOGENOM" id="CLU_3200790_0_0_10"/>